<comment type="function">
    <text evidence="4">Formation of pseudouridine at positions 38, 39 and 40 in the anticodon stem and loop of transfer RNAs.</text>
</comment>
<comment type="caution">
    <text evidence="4">Lacks conserved residue(s) required for the propagation of feature annotation.</text>
</comment>
<evidence type="ECO:0000313" key="8">
    <source>
        <dbReference type="Proteomes" id="UP000681027"/>
    </source>
</evidence>
<protein>
    <recommendedName>
        <fullName evidence="4">tRNA pseudouridine synthase A</fullName>
        <ecNumber evidence="4">5.4.99.12</ecNumber>
    </recommendedName>
    <alternativeName>
        <fullName evidence="4">tRNA pseudouridine(38-40) synthase</fullName>
    </alternativeName>
    <alternativeName>
        <fullName evidence="4">tRNA pseudouridylate synthase I</fullName>
    </alternativeName>
    <alternativeName>
        <fullName evidence="4">tRNA-uridine isomerase I</fullName>
    </alternativeName>
</protein>
<evidence type="ECO:0000256" key="3">
    <source>
        <dbReference type="ARBA" id="ARBA00023235"/>
    </source>
</evidence>
<proteinExistence type="inferred from homology"/>
<feature type="binding site" evidence="4">
    <location>
        <position position="111"/>
    </location>
    <ligand>
        <name>substrate</name>
    </ligand>
</feature>
<dbReference type="Proteomes" id="UP000681027">
    <property type="component" value="Unassembled WGS sequence"/>
</dbReference>
<dbReference type="InterPro" id="IPR020103">
    <property type="entry name" value="PsdUridine_synth_cat_dom_sf"/>
</dbReference>
<comment type="caution">
    <text evidence="7">The sequence shown here is derived from an EMBL/GenBank/DDBJ whole genome shotgun (WGS) entry which is preliminary data.</text>
</comment>
<gene>
    <name evidence="4 7" type="primary">truA</name>
    <name evidence="7" type="ORF">KHA94_24920</name>
</gene>
<evidence type="ECO:0000259" key="6">
    <source>
        <dbReference type="Pfam" id="PF01416"/>
    </source>
</evidence>
<dbReference type="EMBL" id="JAGYPM010000011">
    <property type="protein sequence ID" value="MBS4193330.1"/>
    <property type="molecule type" value="Genomic_DNA"/>
</dbReference>
<feature type="domain" description="Pseudouridine synthase I TruA alpha/beta" evidence="6">
    <location>
        <begin position="144"/>
        <end position="245"/>
    </location>
</feature>
<dbReference type="PANTHER" id="PTHR11142:SF0">
    <property type="entry name" value="TRNA PSEUDOURIDINE SYNTHASE-LIKE 1"/>
    <property type="match status" value="1"/>
</dbReference>
<keyword evidence="3 4" id="KW-0413">Isomerase</keyword>
<dbReference type="InterPro" id="IPR001406">
    <property type="entry name" value="PsdUridine_synth_TruA"/>
</dbReference>
<feature type="domain" description="Pseudouridine synthase I TruA alpha/beta" evidence="6">
    <location>
        <begin position="8"/>
        <end position="105"/>
    </location>
</feature>
<comment type="catalytic activity">
    <reaction evidence="4 5">
        <text>uridine(38/39/40) in tRNA = pseudouridine(38/39/40) in tRNA</text>
        <dbReference type="Rhea" id="RHEA:22376"/>
        <dbReference type="Rhea" id="RHEA-COMP:10085"/>
        <dbReference type="Rhea" id="RHEA-COMP:10087"/>
        <dbReference type="ChEBI" id="CHEBI:65314"/>
        <dbReference type="ChEBI" id="CHEBI:65315"/>
        <dbReference type="EC" id="5.4.99.12"/>
    </reaction>
</comment>
<keyword evidence="2 4" id="KW-0819">tRNA processing</keyword>
<dbReference type="InterPro" id="IPR020095">
    <property type="entry name" value="PsdUridine_synth_TruA_C"/>
</dbReference>
<dbReference type="InterPro" id="IPR020094">
    <property type="entry name" value="TruA/RsuA/RluB/E/F_N"/>
</dbReference>
<dbReference type="PANTHER" id="PTHR11142">
    <property type="entry name" value="PSEUDOURIDYLATE SYNTHASE"/>
    <property type="match status" value="1"/>
</dbReference>
<dbReference type="GO" id="GO:0160147">
    <property type="term" value="F:tRNA pseudouridine(38-40) synthase activity"/>
    <property type="evidence" value="ECO:0007669"/>
    <property type="project" value="UniProtKB-EC"/>
</dbReference>
<keyword evidence="8" id="KW-1185">Reference proteome</keyword>
<organism evidence="7 8">
    <name type="scientific">Cytobacillus citreus</name>
    <dbReference type="NCBI Taxonomy" id="2833586"/>
    <lineage>
        <taxon>Bacteria</taxon>
        <taxon>Bacillati</taxon>
        <taxon>Bacillota</taxon>
        <taxon>Bacilli</taxon>
        <taxon>Bacillales</taxon>
        <taxon>Bacillaceae</taxon>
        <taxon>Cytobacillus</taxon>
    </lineage>
</organism>
<dbReference type="RefSeq" id="WP_213104767.1">
    <property type="nucleotide sequence ID" value="NZ_JAGYPM010000011.1"/>
</dbReference>
<name>A0ABS5NZR2_9BACI</name>
<dbReference type="PIRSF" id="PIRSF001430">
    <property type="entry name" value="tRNA_psdUrid_synth"/>
    <property type="match status" value="1"/>
</dbReference>
<comment type="subunit">
    <text evidence="4">Homodimer.</text>
</comment>
<comment type="similarity">
    <text evidence="1 4 5">Belongs to the tRNA pseudouridine synthase TruA family.</text>
</comment>
<evidence type="ECO:0000313" key="7">
    <source>
        <dbReference type="EMBL" id="MBS4193330.1"/>
    </source>
</evidence>
<evidence type="ECO:0000256" key="4">
    <source>
        <dbReference type="HAMAP-Rule" id="MF_00171"/>
    </source>
</evidence>
<dbReference type="Pfam" id="PF01416">
    <property type="entry name" value="PseudoU_synth_1"/>
    <property type="match status" value="2"/>
</dbReference>
<dbReference type="Gene3D" id="3.30.70.580">
    <property type="entry name" value="Pseudouridine synthase I, catalytic domain, N-terminal subdomain"/>
    <property type="match status" value="1"/>
</dbReference>
<evidence type="ECO:0000256" key="2">
    <source>
        <dbReference type="ARBA" id="ARBA00022694"/>
    </source>
</evidence>
<dbReference type="SUPFAM" id="SSF55120">
    <property type="entry name" value="Pseudouridine synthase"/>
    <property type="match status" value="1"/>
</dbReference>
<evidence type="ECO:0000256" key="5">
    <source>
        <dbReference type="RuleBase" id="RU003792"/>
    </source>
</evidence>
<dbReference type="CDD" id="cd02570">
    <property type="entry name" value="PseudoU_synth_EcTruA"/>
    <property type="match status" value="1"/>
</dbReference>
<feature type="active site" description="Nucleophile" evidence="4">
    <location>
        <position position="53"/>
    </location>
</feature>
<accession>A0ABS5NZR2</accession>
<dbReference type="NCBIfam" id="TIGR00071">
    <property type="entry name" value="hisT_truA"/>
    <property type="match status" value="1"/>
</dbReference>
<dbReference type="Gene3D" id="3.30.70.660">
    <property type="entry name" value="Pseudouridine synthase I, catalytic domain, C-terminal subdomain"/>
    <property type="match status" value="1"/>
</dbReference>
<dbReference type="HAMAP" id="MF_00171">
    <property type="entry name" value="TruA"/>
    <property type="match status" value="1"/>
</dbReference>
<dbReference type="InterPro" id="IPR020097">
    <property type="entry name" value="PsdUridine_synth_TruA_a/b_dom"/>
</dbReference>
<evidence type="ECO:0000256" key="1">
    <source>
        <dbReference type="ARBA" id="ARBA00009375"/>
    </source>
</evidence>
<sequence length="245" mass="27828">MKRLKCVVAYDGTLFAGYQVQPKKRTVQGEIETALKKLHKGADVKIVASGRTDAGVHAKGQVIHFDSELQIPLSKWDIALNSLLPDDIVIVKTEDAEQDFHARFDAKGKEYRYFLHRSPKRDPFSRNYAFQYPYALNISLMKEAAVHLLGTHDFTSFCSAKTEVEDKVREIREIELLEDNAELVFRFVGNGFLYNMVRILVGTLLEVGAGDRDPQSILDILEKKDRSYAGKTAPGHGLYLWNVFY</sequence>
<reference evidence="7 8" key="1">
    <citation type="submission" date="2021-05" db="EMBL/GenBank/DDBJ databases">
        <title>Novel Bacillus species.</title>
        <authorList>
            <person name="Liu G."/>
        </authorList>
    </citation>
    <scope>NUCLEOTIDE SEQUENCE [LARGE SCALE GENOMIC DNA]</scope>
    <source>
        <strain evidence="7 8">FJAT-49705</strain>
    </source>
</reference>
<dbReference type="EC" id="5.4.99.12" evidence="4"/>